<dbReference type="FunFam" id="2.40.50.1070:FF:000003">
    <property type="entry name" value="23S rRNA (Uracil-5-)-methyltransferase RumA"/>
    <property type="match status" value="1"/>
</dbReference>
<dbReference type="Gene3D" id="3.40.50.150">
    <property type="entry name" value="Vaccinia Virus protein VP39"/>
    <property type="match status" value="1"/>
</dbReference>
<name>A0A9D1IFY1_9FIRM</name>
<dbReference type="InterPro" id="IPR010280">
    <property type="entry name" value="U5_MeTrfase_fam"/>
</dbReference>
<dbReference type="InterPro" id="IPR030390">
    <property type="entry name" value="MeTrfase_TrmA_AS"/>
</dbReference>
<dbReference type="PROSITE" id="PS51687">
    <property type="entry name" value="SAM_MT_RNA_M5U"/>
    <property type="match status" value="1"/>
</dbReference>
<dbReference type="SUPFAM" id="SSF53335">
    <property type="entry name" value="S-adenosyl-L-methionine-dependent methyltransferases"/>
    <property type="match status" value="1"/>
</dbReference>
<comment type="caution">
    <text evidence="7">The sequence shown here is derived from an EMBL/GenBank/DDBJ whole genome shotgun (WGS) entry which is preliminary data.</text>
</comment>
<feature type="domain" description="TRAM" evidence="6">
    <location>
        <begin position="3"/>
        <end position="61"/>
    </location>
</feature>
<dbReference type="InterPro" id="IPR002792">
    <property type="entry name" value="TRAM_dom"/>
</dbReference>
<gene>
    <name evidence="7" type="primary">rlmD</name>
    <name evidence="7" type="ORF">IAC53_01655</name>
</gene>
<reference evidence="7" key="2">
    <citation type="journal article" date="2021" name="PeerJ">
        <title>Extensive microbial diversity within the chicken gut microbiome revealed by metagenomics and culture.</title>
        <authorList>
            <person name="Gilroy R."/>
            <person name="Ravi A."/>
            <person name="Getino M."/>
            <person name="Pursley I."/>
            <person name="Horton D.L."/>
            <person name="Alikhan N.F."/>
            <person name="Baker D."/>
            <person name="Gharbi K."/>
            <person name="Hall N."/>
            <person name="Watson M."/>
            <person name="Adriaenssens E.M."/>
            <person name="Foster-Nyarko E."/>
            <person name="Jarju S."/>
            <person name="Secka A."/>
            <person name="Antonio M."/>
            <person name="Oren A."/>
            <person name="Chaudhuri R.R."/>
            <person name="La Ragione R."/>
            <person name="Hildebrand F."/>
            <person name="Pallen M.J."/>
        </authorList>
    </citation>
    <scope>NUCLEOTIDE SEQUENCE</scope>
    <source>
        <strain evidence="7">ChiGjej1B1-19959</strain>
    </source>
</reference>
<dbReference type="FunFam" id="2.40.50.140:FF:000097">
    <property type="entry name" value="23S rRNA (uracil(1939)-C(5))-methyltransferase RlmD"/>
    <property type="match status" value="1"/>
</dbReference>
<dbReference type="InterPro" id="IPR029063">
    <property type="entry name" value="SAM-dependent_MTases_sf"/>
</dbReference>
<evidence type="ECO:0000256" key="4">
    <source>
        <dbReference type="PROSITE-ProRule" id="PRU01024"/>
    </source>
</evidence>
<evidence type="ECO:0000256" key="3">
    <source>
        <dbReference type="ARBA" id="ARBA00022691"/>
    </source>
</evidence>
<dbReference type="GO" id="GO:0070475">
    <property type="term" value="P:rRNA base methylation"/>
    <property type="evidence" value="ECO:0007669"/>
    <property type="project" value="TreeGrafter"/>
</dbReference>
<keyword evidence="1 4" id="KW-0489">Methyltransferase</keyword>
<dbReference type="EC" id="2.1.1.190" evidence="7"/>
<evidence type="ECO:0000313" key="8">
    <source>
        <dbReference type="Proteomes" id="UP000824071"/>
    </source>
</evidence>
<accession>A0A9D1IFY1</accession>
<dbReference type="Pfam" id="PF05958">
    <property type="entry name" value="tRNA_U5-meth_tr"/>
    <property type="match status" value="1"/>
</dbReference>
<feature type="binding site" evidence="4">
    <location>
        <position position="382"/>
    </location>
    <ligand>
        <name>S-adenosyl-L-methionine</name>
        <dbReference type="ChEBI" id="CHEBI:59789"/>
    </ligand>
</feature>
<evidence type="ECO:0000256" key="1">
    <source>
        <dbReference type="ARBA" id="ARBA00022603"/>
    </source>
</evidence>
<dbReference type="Gene3D" id="2.40.50.1070">
    <property type="match status" value="1"/>
</dbReference>
<feature type="binding site" evidence="4">
    <location>
        <position position="334"/>
    </location>
    <ligand>
        <name>S-adenosyl-L-methionine</name>
        <dbReference type="ChEBI" id="CHEBI:59789"/>
    </ligand>
</feature>
<comment type="similarity">
    <text evidence="4">Belongs to the class I-like SAM-binding methyltransferase superfamily. RNA M5U methyltransferase family.</text>
</comment>
<dbReference type="SUPFAM" id="SSF50249">
    <property type="entry name" value="Nucleic acid-binding proteins"/>
    <property type="match status" value="1"/>
</dbReference>
<keyword evidence="3 4" id="KW-0949">S-adenosyl-L-methionine</keyword>
<sequence>MAVPQKNQTLTLKIESLTAEGSGVGRANGFAVFVRGGLPGDTVEAHVIKTKAHYAVAKVTRILEPSPHRTENACPLFPRCGGCALREADYAFEAAQKRARVEEAFRRLAGLSLPVSEMLVPDSPDRYRNKAQYPVATENGRVVIGFYAPRTHRVVDCTDCLLQPAEFAGIVRVFRTFLEEFGVSVYDPATGRGLVRHLYLRKGFQSGEILVCIVLNGERLPHADALVRRLTAQNGHIASIQLNHNTARTNVILGGRCTVLWGAAEIADTLCGVRVRLSPLSFYQVNHDMAERLYEKAAEFAALTGRETVLDLYCGAGLVGLSMAKGAKRLYGAEIVPEAVADARRCAAENGVQNAEFFCGDAKDAAKRLLEGGARPDVVLLDPPRKGCDEAVLAAVAEMAPERIVYISCDPATLARDAARLLSHGYAPVRLACADLFPRTSHVESVCLFARC</sequence>
<dbReference type="Proteomes" id="UP000824071">
    <property type="component" value="Unassembled WGS sequence"/>
</dbReference>
<keyword evidence="2 4" id="KW-0808">Transferase</keyword>
<feature type="binding site" evidence="4">
    <location>
        <position position="313"/>
    </location>
    <ligand>
        <name>S-adenosyl-L-methionine</name>
        <dbReference type="ChEBI" id="CHEBI:59789"/>
    </ligand>
</feature>
<dbReference type="NCBIfam" id="TIGR00479">
    <property type="entry name" value="rumA"/>
    <property type="match status" value="1"/>
</dbReference>
<dbReference type="FunFam" id="3.40.50.150:FF:000009">
    <property type="entry name" value="23S rRNA (Uracil(1939)-C(5))-methyltransferase RlmD"/>
    <property type="match status" value="1"/>
</dbReference>
<evidence type="ECO:0000256" key="2">
    <source>
        <dbReference type="ARBA" id="ARBA00022679"/>
    </source>
</evidence>
<dbReference type="InterPro" id="IPR012340">
    <property type="entry name" value="NA-bd_OB-fold"/>
</dbReference>
<evidence type="ECO:0000313" key="7">
    <source>
        <dbReference type="EMBL" id="HIU35299.1"/>
    </source>
</evidence>
<organism evidence="7 8">
    <name type="scientific">Candidatus Fimenecus excrementigallinarum</name>
    <dbReference type="NCBI Taxonomy" id="2840816"/>
    <lineage>
        <taxon>Bacteria</taxon>
        <taxon>Bacillati</taxon>
        <taxon>Bacillota</taxon>
        <taxon>Clostridia</taxon>
        <taxon>Candidatus Fimenecus</taxon>
    </lineage>
</organism>
<dbReference type="GO" id="GO:0070041">
    <property type="term" value="F:rRNA (uridine-C5-)-methyltransferase activity"/>
    <property type="evidence" value="ECO:0007669"/>
    <property type="project" value="UniProtKB-ARBA"/>
</dbReference>
<reference evidence="7" key="1">
    <citation type="submission" date="2020-10" db="EMBL/GenBank/DDBJ databases">
        <authorList>
            <person name="Gilroy R."/>
        </authorList>
    </citation>
    <scope>NUCLEOTIDE SEQUENCE</scope>
    <source>
        <strain evidence="7">ChiGjej1B1-19959</strain>
    </source>
</reference>
<dbReference type="PROSITE" id="PS50926">
    <property type="entry name" value="TRAM"/>
    <property type="match status" value="1"/>
</dbReference>
<dbReference type="AlphaFoldDB" id="A0A9D1IFY1"/>
<evidence type="ECO:0000259" key="6">
    <source>
        <dbReference type="PROSITE" id="PS50926"/>
    </source>
</evidence>
<protein>
    <submittedName>
        <fullName evidence="7">23S rRNA (Uracil(1939)-C(5))-methyltransferase RlmD</fullName>
        <ecNumber evidence="7">2.1.1.190</ecNumber>
    </submittedName>
</protein>
<evidence type="ECO:0000256" key="5">
    <source>
        <dbReference type="PROSITE-ProRule" id="PRU10015"/>
    </source>
</evidence>
<dbReference type="Pfam" id="PF01938">
    <property type="entry name" value="TRAM"/>
    <property type="match status" value="1"/>
</dbReference>
<dbReference type="PROSITE" id="PS01230">
    <property type="entry name" value="TRMA_1"/>
    <property type="match status" value="1"/>
</dbReference>
<dbReference type="CDD" id="cd02440">
    <property type="entry name" value="AdoMet_MTases"/>
    <property type="match status" value="1"/>
</dbReference>
<dbReference type="PANTHER" id="PTHR11061:SF30">
    <property type="entry name" value="TRNA (URACIL(54)-C(5))-METHYLTRANSFERASE"/>
    <property type="match status" value="1"/>
</dbReference>
<feature type="binding site" evidence="4">
    <location>
        <position position="284"/>
    </location>
    <ligand>
        <name>S-adenosyl-L-methionine</name>
        <dbReference type="ChEBI" id="CHEBI:59789"/>
    </ligand>
</feature>
<feature type="active site" evidence="5">
    <location>
        <position position="409"/>
    </location>
</feature>
<proteinExistence type="inferred from homology"/>
<dbReference type="PANTHER" id="PTHR11061">
    <property type="entry name" value="RNA M5U METHYLTRANSFERASE"/>
    <property type="match status" value="1"/>
</dbReference>
<feature type="active site" description="Nucleophile" evidence="4">
    <location>
        <position position="409"/>
    </location>
</feature>
<dbReference type="EMBL" id="DVMW01000013">
    <property type="protein sequence ID" value="HIU35299.1"/>
    <property type="molecule type" value="Genomic_DNA"/>
</dbReference>
<dbReference type="Gene3D" id="2.40.50.140">
    <property type="entry name" value="Nucleic acid-binding proteins"/>
    <property type="match status" value="1"/>
</dbReference>